<dbReference type="InterPro" id="IPR002110">
    <property type="entry name" value="Ankyrin_rpt"/>
</dbReference>
<dbReference type="InterPro" id="IPR036770">
    <property type="entry name" value="Ankyrin_rpt-contain_sf"/>
</dbReference>
<dbReference type="PROSITE" id="PS50297">
    <property type="entry name" value="ANK_REP_REGION"/>
    <property type="match status" value="1"/>
</dbReference>
<feature type="repeat" description="ANK" evidence="3">
    <location>
        <begin position="367"/>
        <end position="399"/>
    </location>
</feature>
<dbReference type="PANTHER" id="PTHR24198">
    <property type="entry name" value="ANKYRIN REPEAT AND PROTEIN KINASE DOMAIN-CONTAINING PROTEIN"/>
    <property type="match status" value="1"/>
</dbReference>
<evidence type="ECO:0000313" key="5">
    <source>
        <dbReference type="Proteomes" id="UP000800036"/>
    </source>
</evidence>
<evidence type="ECO:0000313" key="4">
    <source>
        <dbReference type="EMBL" id="KAF1971339.1"/>
    </source>
</evidence>
<dbReference type="PROSITE" id="PS50088">
    <property type="entry name" value="ANK_REPEAT"/>
    <property type="match status" value="1"/>
</dbReference>
<dbReference type="Gene3D" id="1.25.40.20">
    <property type="entry name" value="Ankyrin repeat-containing domain"/>
    <property type="match status" value="2"/>
</dbReference>
<dbReference type="Proteomes" id="UP000800036">
    <property type="component" value="Unassembled WGS sequence"/>
</dbReference>
<accession>A0A6A5V519</accession>
<dbReference type="SMART" id="SM00248">
    <property type="entry name" value="ANK"/>
    <property type="match status" value="7"/>
</dbReference>
<keyword evidence="5" id="KW-1185">Reference proteome</keyword>
<evidence type="ECO:0000256" key="3">
    <source>
        <dbReference type="PROSITE-ProRule" id="PRU00023"/>
    </source>
</evidence>
<organism evidence="4 5">
    <name type="scientific">Bimuria novae-zelandiae CBS 107.79</name>
    <dbReference type="NCBI Taxonomy" id="1447943"/>
    <lineage>
        <taxon>Eukaryota</taxon>
        <taxon>Fungi</taxon>
        <taxon>Dikarya</taxon>
        <taxon>Ascomycota</taxon>
        <taxon>Pezizomycotina</taxon>
        <taxon>Dothideomycetes</taxon>
        <taxon>Pleosporomycetidae</taxon>
        <taxon>Pleosporales</taxon>
        <taxon>Massarineae</taxon>
        <taxon>Didymosphaeriaceae</taxon>
        <taxon>Bimuria</taxon>
    </lineage>
</organism>
<protein>
    <submittedName>
        <fullName evidence="4">Ankyrin</fullName>
    </submittedName>
</protein>
<evidence type="ECO:0000256" key="2">
    <source>
        <dbReference type="ARBA" id="ARBA00023043"/>
    </source>
</evidence>
<dbReference type="SUPFAM" id="SSF48403">
    <property type="entry name" value="Ankyrin repeat"/>
    <property type="match status" value="1"/>
</dbReference>
<evidence type="ECO:0000256" key="1">
    <source>
        <dbReference type="ARBA" id="ARBA00022737"/>
    </source>
</evidence>
<keyword evidence="1" id="KW-0677">Repeat</keyword>
<dbReference type="OrthoDB" id="3799861at2759"/>
<gene>
    <name evidence="4" type="ORF">BU23DRAFT_471043</name>
</gene>
<dbReference type="PANTHER" id="PTHR24198:SF165">
    <property type="entry name" value="ANKYRIN REPEAT-CONTAINING PROTEIN-RELATED"/>
    <property type="match status" value="1"/>
</dbReference>
<reference evidence="4" key="1">
    <citation type="journal article" date="2020" name="Stud. Mycol.">
        <title>101 Dothideomycetes genomes: a test case for predicting lifestyles and emergence of pathogens.</title>
        <authorList>
            <person name="Haridas S."/>
            <person name="Albert R."/>
            <person name="Binder M."/>
            <person name="Bloem J."/>
            <person name="Labutti K."/>
            <person name="Salamov A."/>
            <person name="Andreopoulos B."/>
            <person name="Baker S."/>
            <person name="Barry K."/>
            <person name="Bills G."/>
            <person name="Bluhm B."/>
            <person name="Cannon C."/>
            <person name="Castanera R."/>
            <person name="Culley D."/>
            <person name="Daum C."/>
            <person name="Ezra D."/>
            <person name="Gonzalez J."/>
            <person name="Henrissat B."/>
            <person name="Kuo A."/>
            <person name="Liang C."/>
            <person name="Lipzen A."/>
            <person name="Lutzoni F."/>
            <person name="Magnuson J."/>
            <person name="Mondo S."/>
            <person name="Nolan M."/>
            <person name="Ohm R."/>
            <person name="Pangilinan J."/>
            <person name="Park H.-J."/>
            <person name="Ramirez L."/>
            <person name="Alfaro M."/>
            <person name="Sun H."/>
            <person name="Tritt A."/>
            <person name="Yoshinaga Y."/>
            <person name="Zwiers L.-H."/>
            <person name="Turgeon B."/>
            <person name="Goodwin S."/>
            <person name="Spatafora J."/>
            <person name="Crous P."/>
            <person name="Grigoriev I."/>
        </authorList>
    </citation>
    <scope>NUCLEOTIDE SEQUENCE</scope>
    <source>
        <strain evidence="4">CBS 107.79</strain>
    </source>
</reference>
<dbReference type="AlphaFoldDB" id="A0A6A5V519"/>
<dbReference type="EMBL" id="ML976693">
    <property type="protein sequence ID" value="KAF1971339.1"/>
    <property type="molecule type" value="Genomic_DNA"/>
</dbReference>
<proteinExistence type="predicted"/>
<keyword evidence="2 3" id="KW-0040">ANK repeat</keyword>
<sequence>MHLFNFPEEIFSKILLHASLARGVKRALRLRLVCKLFSQALPPALFESRLLDSFKTDEILSDWAIENDHGATKLWHSYLVYRVHNEIRQPCQRRYLDLRLVAQRVCEETGADIETTIEALCWPALKQCTLPYINSKLEKEPLSPNLDLLCAAAYLNHISVAQRLLREGYSPHTETHLFLSPMELAAWAGNAQILQMFQENVPELEGLDPARVLDTAWRGKVGPASIRGAATRGDIEVVRLAIYPPSRAAPESTDFVDQVFGSFDRRSSTGIKLSIAQSATRDVEVYKYLEGFLSGPRNLSSNLTKHARLGNLEMVRYLLDAGADIRGDSGRLGPLAEACRRCHEDVVDLLLDRGADPHFNGDENIMNGDSAMHVVAASGSLAMVHKLIARGGDLFSMDMGIEMGCHALYSAVLLENTEMVKYLVAAGVDLKIYGETVLRAASLEGLDSMVEVLRGEGVSFGS</sequence>
<name>A0A6A5V519_9PLEO</name>
<dbReference type="Pfam" id="PF12796">
    <property type="entry name" value="Ank_2"/>
    <property type="match status" value="2"/>
</dbReference>